<dbReference type="Proteomes" id="UP000187455">
    <property type="component" value="Unassembled WGS sequence"/>
</dbReference>
<organism evidence="2 3">
    <name type="scientific">Smittium mucronatum</name>
    <dbReference type="NCBI Taxonomy" id="133383"/>
    <lineage>
        <taxon>Eukaryota</taxon>
        <taxon>Fungi</taxon>
        <taxon>Fungi incertae sedis</taxon>
        <taxon>Zoopagomycota</taxon>
        <taxon>Kickxellomycotina</taxon>
        <taxon>Harpellomycetes</taxon>
        <taxon>Harpellales</taxon>
        <taxon>Legeriomycetaceae</taxon>
        <taxon>Smittium</taxon>
    </lineage>
</organism>
<dbReference type="EMBL" id="LSSL01001846">
    <property type="protein sequence ID" value="OLY82160.1"/>
    <property type="molecule type" value="Genomic_DNA"/>
</dbReference>
<gene>
    <name evidence="2" type="ORF">AYI68_g3731</name>
</gene>
<feature type="compositionally biased region" description="Polar residues" evidence="1">
    <location>
        <begin position="325"/>
        <end position="335"/>
    </location>
</feature>
<sequence>VDWNEHSLAHKELVMSPELIYSLPTAANLVTPEPQLPPNTGRFQDPDCCDLPAQKSNYSLDKNDYIHKKTHSNPQPTIDNENSYSSILTKPELDDSDPLPLASHDNECCSDSIMDGSGDWDISDIGRIDKSLNEALPESRLDIHPVTISISDLDDIADLQLPETIDTPITSDSSVLLLAPPPPPPPPSQTPVCEIASCDEPIEKCEAGIDSSPGVAGNTALNPDPVLPLDPSPPVANCESSSGSSITTRSKNKKNNKPQDTKLLECPQPHSLNPDTLTAPCSGHQTTEVSSNLRDVVDVGTGTIGPQNSQTLVLDTEPEKATLVQPVSTNAQTPTPKKGSAPSKPKKSKKKKAGRK</sequence>
<feature type="compositionally biased region" description="Pro residues" evidence="1">
    <location>
        <begin position="225"/>
        <end position="234"/>
    </location>
</feature>
<name>A0A1R0GZ42_9FUNG</name>
<comment type="caution">
    <text evidence="2">The sequence shown here is derived from an EMBL/GenBank/DDBJ whole genome shotgun (WGS) entry which is preliminary data.</text>
</comment>
<feature type="compositionally biased region" description="Polar residues" evidence="1">
    <location>
        <begin position="304"/>
        <end position="313"/>
    </location>
</feature>
<protein>
    <submittedName>
        <fullName evidence="2">Uncharacterized protein</fullName>
    </submittedName>
</protein>
<evidence type="ECO:0000313" key="2">
    <source>
        <dbReference type="EMBL" id="OLY82160.1"/>
    </source>
</evidence>
<keyword evidence="3" id="KW-1185">Reference proteome</keyword>
<evidence type="ECO:0000256" key="1">
    <source>
        <dbReference type="SAM" id="MobiDB-lite"/>
    </source>
</evidence>
<reference evidence="2 3" key="1">
    <citation type="journal article" date="2016" name="Mol. Biol. Evol.">
        <title>Genome-Wide Survey of Gut Fungi (Harpellales) Reveals the First Horizontally Transferred Ubiquitin Gene from a Mosquito Host.</title>
        <authorList>
            <person name="Wang Y."/>
            <person name="White M.M."/>
            <person name="Kvist S."/>
            <person name="Moncalvo J.M."/>
        </authorList>
    </citation>
    <scope>NUCLEOTIDE SEQUENCE [LARGE SCALE GENOMIC DNA]</scope>
    <source>
        <strain evidence="2 3">ALG-7-W6</strain>
    </source>
</reference>
<proteinExistence type="predicted"/>
<feature type="compositionally biased region" description="Polar residues" evidence="1">
    <location>
        <begin position="283"/>
        <end position="293"/>
    </location>
</feature>
<feature type="region of interest" description="Disordered" evidence="1">
    <location>
        <begin position="206"/>
        <end position="356"/>
    </location>
</feature>
<evidence type="ECO:0000313" key="3">
    <source>
        <dbReference type="Proteomes" id="UP000187455"/>
    </source>
</evidence>
<feature type="non-terminal residue" evidence="2">
    <location>
        <position position="1"/>
    </location>
</feature>
<dbReference type="AlphaFoldDB" id="A0A1R0GZ42"/>
<feature type="compositionally biased region" description="Basic residues" evidence="1">
    <location>
        <begin position="344"/>
        <end position="356"/>
    </location>
</feature>
<accession>A0A1R0GZ42</accession>